<dbReference type="RefSeq" id="WP_140963927.1">
    <property type="nucleotide sequence ID" value="NZ_VEVQ02000014.1"/>
</dbReference>
<name>A0ABX0IU48_9FLAO</name>
<evidence type="ECO:0008006" key="4">
    <source>
        <dbReference type="Google" id="ProtNLM"/>
    </source>
</evidence>
<evidence type="ECO:0000256" key="1">
    <source>
        <dbReference type="SAM" id="Phobius"/>
    </source>
</evidence>
<reference evidence="2 3" key="2">
    <citation type="submission" date="2019-05" db="EMBL/GenBank/DDBJ databases">
        <authorList>
            <person name="Lianzixin W."/>
        </authorList>
    </citation>
    <scope>NUCLEOTIDE SEQUENCE [LARGE SCALE GENOMIC DNA]</scope>
    <source>
        <strain evidence="2 3">EC11</strain>
    </source>
</reference>
<proteinExistence type="predicted"/>
<evidence type="ECO:0000313" key="2">
    <source>
        <dbReference type="EMBL" id="NHN27412.1"/>
    </source>
</evidence>
<comment type="caution">
    <text evidence="2">The sequence shown here is derived from an EMBL/GenBank/DDBJ whole genome shotgun (WGS) entry which is preliminary data.</text>
</comment>
<dbReference type="EMBL" id="VEVQ02000014">
    <property type="protein sequence ID" value="NHN27412.1"/>
    <property type="molecule type" value="Genomic_DNA"/>
</dbReference>
<keyword evidence="1" id="KW-0812">Transmembrane</keyword>
<keyword evidence="1" id="KW-0472">Membrane</keyword>
<keyword evidence="3" id="KW-1185">Reference proteome</keyword>
<organism evidence="2 3">
    <name type="scientific">Flavobacterium jejuense</name>
    <dbReference type="NCBI Taxonomy" id="1544455"/>
    <lineage>
        <taxon>Bacteria</taxon>
        <taxon>Pseudomonadati</taxon>
        <taxon>Bacteroidota</taxon>
        <taxon>Flavobacteriia</taxon>
        <taxon>Flavobacteriales</taxon>
        <taxon>Flavobacteriaceae</taxon>
        <taxon>Flavobacterium</taxon>
    </lineage>
</organism>
<keyword evidence="1" id="KW-1133">Transmembrane helix</keyword>
<sequence length="165" mass="19194">METKKAINIVLIIVVLSLWGTVSYKYINRFFGNDEIAINLSNDYNYNAISIIKKDTFALEPLTKDPFLNKVFSKPKEQTIRTITIPKPKIDPKPKEGILFPSVQYFGYIKSKDKKEELILIKINNRLERVRLNDNIDGLIINKIYKDSIVVHFNKETRSFKKNKG</sequence>
<protein>
    <recommendedName>
        <fullName evidence="4">Type II secretion system protein GspC N-terminal domain-containing protein</fullName>
    </recommendedName>
</protein>
<reference evidence="3" key="1">
    <citation type="submission" date="2019-05" db="EMBL/GenBank/DDBJ databases">
        <title>Flavobacterium profundi sp. nov., isolated from a deep-sea seamount.</title>
        <authorList>
            <person name="Zhang D.-C."/>
        </authorList>
    </citation>
    <scope>NUCLEOTIDE SEQUENCE [LARGE SCALE GENOMIC DNA]</scope>
    <source>
        <strain evidence="3">EC11</strain>
    </source>
</reference>
<evidence type="ECO:0000313" key="3">
    <source>
        <dbReference type="Proteomes" id="UP000817854"/>
    </source>
</evidence>
<accession>A0ABX0IU48</accession>
<gene>
    <name evidence="2" type="ORF">FIA58_017160</name>
</gene>
<reference evidence="2 3" key="3">
    <citation type="submission" date="2020-02" db="EMBL/GenBank/DDBJ databases">
        <title>Flavobacterium profundi sp. nov., isolated from a deep-sea seamount.</title>
        <authorList>
            <person name="Zhang D.-C."/>
        </authorList>
    </citation>
    <scope>NUCLEOTIDE SEQUENCE [LARGE SCALE GENOMIC DNA]</scope>
    <source>
        <strain evidence="2 3">EC11</strain>
    </source>
</reference>
<dbReference type="Proteomes" id="UP000817854">
    <property type="component" value="Unassembled WGS sequence"/>
</dbReference>
<feature type="transmembrane region" description="Helical" evidence="1">
    <location>
        <begin position="6"/>
        <end position="27"/>
    </location>
</feature>